<feature type="compositionally biased region" description="Low complexity" evidence="8">
    <location>
        <begin position="152"/>
        <end position="164"/>
    </location>
</feature>
<name>A0AAE0Y4K5_9GAST</name>
<feature type="region of interest" description="Disordered" evidence="8">
    <location>
        <begin position="286"/>
        <end position="341"/>
    </location>
</feature>
<feature type="compositionally biased region" description="Basic and acidic residues" evidence="8">
    <location>
        <begin position="61"/>
        <end position="75"/>
    </location>
</feature>
<evidence type="ECO:0000259" key="9">
    <source>
        <dbReference type="Pfam" id="PF06886"/>
    </source>
</evidence>
<reference evidence="11" key="1">
    <citation type="journal article" date="2023" name="G3 (Bethesda)">
        <title>A reference genome for the long-term kleptoplast-retaining sea slug Elysia crispata morphotype clarki.</title>
        <authorList>
            <person name="Eastman K.E."/>
            <person name="Pendleton A.L."/>
            <person name="Shaikh M.A."/>
            <person name="Suttiyut T."/>
            <person name="Ogas R."/>
            <person name="Tomko P."/>
            <person name="Gavelis G."/>
            <person name="Widhalm J.R."/>
            <person name="Wisecaver J.H."/>
        </authorList>
    </citation>
    <scope>NUCLEOTIDE SEQUENCE</scope>
    <source>
        <strain evidence="11">ECLA1</strain>
    </source>
</reference>
<evidence type="ECO:0000256" key="3">
    <source>
        <dbReference type="ARBA" id="ARBA00005885"/>
    </source>
</evidence>
<gene>
    <name evidence="11" type="ORF">RRG08_035453</name>
</gene>
<dbReference type="GO" id="GO:0060236">
    <property type="term" value="P:regulation of mitotic spindle organization"/>
    <property type="evidence" value="ECO:0007669"/>
    <property type="project" value="InterPro"/>
</dbReference>
<dbReference type="GO" id="GO:0005634">
    <property type="term" value="C:nucleus"/>
    <property type="evidence" value="ECO:0007669"/>
    <property type="project" value="UniProtKB-SubCell"/>
</dbReference>
<sequence>MDPVYEFDAPRFVDFLRLAEGDEDSDTDAWFDHRTEDDKSFPKVTNEASKSIPKKPARTAVAHEKPARVRVDDATRSTCPSPPKQPKPSPEYVAGDSTSPSANTRSKSRRSVDDAAKQGASELNSSRGNLRNKALAMSGGKQPSARDKLMRSNSKLSASASNLHKTSEQLELEKISAMRAETARARRLAQESCKKALNGRNVIPLRSAKPVTMPEAFSFSTDSRLKKNNLAPTSDQKVKDFAASLRDARASSKAHQPHLTRPQPFKLTHSKNTTSVTKFVSDAEKTANFSKRTPQRFRSMPKHIGRPLTDSGKPLAATRQSPRLTVAKSPGLASKSRTRPVHALSREEMEQLEFEKHQKEQFKAHPVNHKILHQTKLGVPKVEPRPLTIPTEFALTKRRSMSTGDLREALQAVEEDHHRFHAKPVNPKIFQGPMGVKPVDPAAPTVPESPAFALKNRVRFHKEPKQQEEPQRIPRANRVPHEGLPFRPKVDHRYTVPEPFQVEERSKEMLTRRQQKIQQVLEEERKAHEFHASCLPSLDPGQLPQKQLKPATKPEPFELYVDKRGKEYQEQFQAKQLEEERRMQRKAATFKAGPNSVIQKKAFQPQASTKPLTEIDEFQLNTDIRAASREHYDQHLKQREATLEAIKRQRLEQQEEEERAAVMRIRKEAVHVAAGIKKYKAPVIKPSDLPLTQAQSPKFSDRFRIRRRSQ</sequence>
<accession>A0AAE0Y4K5</accession>
<proteinExistence type="inferred from homology"/>
<dbReference type="InterPro" id="IPR027330">
    <property type="entry name" value="TPX2_central_dom"/>
</dbReference>
<feature type="compositionally biased region" description="Basic and acidic residues" evidence="8">
    <location>
        <begin position="30"/>
        <end position="41"/>
    </location>
</feature>
<keyword evidence="5" id="KW-0206">Cytoskeleton</keyword>
<keyword evidence="7" id="KW-0175">Coiled coil</keyword>
<evidence type="ECO:0000256" key="6">
    <source>
        <dbReference type="ARBA" id="ARBA00023242"/>
    </source>
</evidence>
<evidence type="ECO:0000256" key="8">
    <source>
        <dbReference type="SAM" id="MobiDB-lite"/>
    </source>
</evidence>
<dbReference type="PANTHER" id="PTHR14326:SF44">
    <property type="entry name" value="TARGETING PROTEIN FOR XKLP2"/>
    <property type="match status" value="1"/>
</dbReference>
<dbReference type="Pfam" id="PF06886">
    <property type="entry name" value="TPX2"/>
    <property type="match status" value="1"/>
</dbReference>
<dbReference type="InterPro" id="IPR027329">
    <property type="entry name" value="TPX2_C"/>
</dbReference>
<comment type="similarity">
    <text evidence="3">Belongs to the TPX2 family.</text>
</comment>
<feature type="coiled-coil region" evidence="7">
    <location>
        <begin position="636"/>
        <end position="668"/>
    </location>
</feature>
<dbReference type="GO" id="GO:0005874">
    <property type="term" value="C:microtubule"/>
    <property type="evidence" value="ECO:0007669"/>
    <property type="project" value="InterPro"/>
</dbReference>
<evidence type="ECO:0000256" key="7">
    <source>
        <dbReference type="SAM" id="Coils"/>
    </source>
</evidence>
<dbReference type="AlphaFoldDB" id="A0AAE0Y4K5"/>
<evidence type="ECO:0008006" key="13">
    <source>
        <dbReference type="Google" id="ProtNLM"/>
    </source>
</evidence>
<feature type="region of interest" description="Disordered" evidence="8">
    <location>
        <begin position="23"/>
        <end position="164"/>
    </location>
</feature>
<evidence type="ECO:0000256" key="1">
    <source>
        <dbReference type="ARBA" id="ARBA00004123"/>
    </source>
</evidence>
<dbReference type="EMBL" id="JAWDGP010006989">
    <property type="protein sequence ID" value="KAK3731789.1"/>
    <property type="molecule type" value="Genomic_DNA"/>
</dbReference>
<evidence type="ECO:0000313" key="12">
    <source>
        <dbReference type="Proteomes" id="UP001283361"/>
    </source>
</evidence>
<feature type="compositionally biased region" description="Polar residues" evidence="8">
    <location>
        <begin position="96"/>
        <end position="105"/>
    </location>
</feature>
<dbReference type="PANTHER" id="PTHR14326">
    <property type="entry name" value="TARGETING PROTEIN FOR XKLP2"/>
    <property type="match status" value="1"/>
</dbReference>
<protein>
    <recommendedName>
        <fullName evidence="13">Targeting protein for Xklp2</fullName>
    </recommendedName>
</protein>
<dbReference type="Pfam" id="PF12214">
    <property type="entry name" value="TPX2_importin"/>
    <property type="match status" value="1"/>
</dbReference>
<keyword evidence="4" id="KW-0963">Cytoplasm</keyword>
<evidence type="ECO:0000256" key="4">
    <source>
        <dbReference type="ARBA" id="ARBA00022490"/>
    </source>
</evidence>
<keyword evidence="6" id="KW-0539">Nucleus</keyword>
<feature type="compositionally biased region" description="Basic residues" evidence="8">
    <location>
        <begin position="293"/>
        <end position="305"/>
    </location>
</feature>
<feature type="region of interest" description="Disordered" evidence="8">
    <location>
        <begin position="247"/>
        <end position="272"/>
    </location>
</feature>
<feature type="region of interest" description="Disordered" evidence="8">
    <location>
        <begin position="685"/>
        <end position="710"/>
    </location>
</feature>
<evidence type="ECO:0000256" key="2">
    <source>
        <dbReference type="ARBA" id="ARBA00004186"/>
    </source>
</evidence>
<dbReference type="GO" id="GO:0005819">
    <property type="term" value="C:spindle"/>
    <property type="evidence" value="ECO:0007669"/>
    <property type="project" value="UniProtKB-SubCell"/>
</dbReference>
<keyword evidence="12" id="KW-1185">Reference proteome</keyword>
<feature type="domain" description="TPX2 central" evidence="10">
    <location>
        <begin position="323"/>
        <end position="452"/>
    </location>
</feature>
<feature type="domain" description="TPX2 C-terminal" evidence="9">
    <location>
        <begin position="618"/>
        <end position="692"/>
    </location>
</feature>
<comment type="subcellular location">
    <subcellularLocation>
        <location evidence="2">Cytoplasm</location>
        <location evidence="2">Cytoskeleton</location>
        <location evidence="2">Spindle</location>
    </subcellularLocation>
    <subcellularLocation>
        <location evidence="1">Nucleus</location>
    </subcellularLocation>
</comment>
<evidence type="ECO:0000256" key="5">
    <source>
        <dbReference type="ARBA" id="ARBA00023212"/>
    </source>
</evidence>
<evidence type="ECO:0000313" key="11">
    <source>
        <dbReference type="EMBL" id="KAK3731789.1"/>
    </source>
</evidence>
<dbReference type="Proteomes" id="UP001283361">
    <property type="component" value="Unassembled WGS sequence"/>
</dbReference>
<comment type="caution">
    <text evidence="11">The sequence shown here is derived from an EMBL/GenBank/DDBJ whole genome shotgun (WGS) entry which is preliminary data.</text>
</comment>
<dbReference type="InterPro" id="IPR009675">
    <property type="entry name" value="TPX2_fam"/>
</dbReference>
<feature type="compositionally biased region" description="Pro residues" evidence="8">
    <location>
        <begin position="80"/>
        <end position="89"/>
    </location>
</feature>
<evidence type="ECO:0000259" key="10">
    <source>
        <dbReference type="Pfam" id="PF12214"/>
    </source>
</evidence>
<organism evidence="11 12">
    <name type="scientific">Elysia crispata</name>
    <name type="common">lettuce slug</name>
    <dbReference type="NCBI Taxonomy" id="231223"/>
    <lineage>
        <taxon>Eukaryota</taxon>
        <taxon>Metazoa</taxon>
        <taxon>Spiralia</taxon>
        <taxon>Lophotrochozoa</taxon>
        <taxon>Mollusca</taxon>
        <taxon>Gastropoda</taxon>
        <taxon>Heterobranchia</taxon>
        <taxon>Euthyneura</taxon>
        <taxon>Panpulmonata</taxon>
        <taxon>Sacoglossa</taxon>
        <taxon>Placobranchoidea</taxon>
        <taxon>Plakobranchidae</taxon>
        <taxon>Elysia</taxon>
    </lineage>
</organism>